<evidence type="ECO:0000256" key="4">
    <source>
        <dbReference type="ARBA" id="ARBA00022679"/>
    </source>
</evidence>
<gene>
    <name evidence="14" type="ORF">PBRA_006436</name>
    <name evidence="15" type="ORF">PLBR_LOCUS1622</name>
</gene>
<evidence type="ECO:0000256" key="9">
    <source>
        <dbReference type="ARBA" id="ARBA00048679"/>
    </source>
</evidence>
<evidence type="ECO:0000256" key="3">
    <source>
        <dbReference type="ARBA" id="ARBA00022527"/>
    </source>
</evidence>
<feature type="compositionally biased region" description="Acidic residues" evidence="12">
    <location>
        <begin position="394"/>
        <end position="405"/>
    </location>
</feature>
<evidence type="ECO:0000259" key="13">
    <source>
        <dbReference type="PROSITE" id="PS50011"/>
    </source>
</evidence>
<dbReference type="OrthoDB" id="8693905at2759"/>
<dbReference type="Pfam" id="PF00069">
    <property type="entry name" value="Pkinase"/>
    <property type="match status" value="1"/>
</dbReference>
<keyword evidence="4" id="KW-0808">Transferase</keyword>
<feature type="binding site" evidence="10">
    <location>
        <position position="47"/>
    </location>
    <ligand>
        <name>ATP</name>
        <dbReference type="ChEBI" id="CHEBI:30616"/>
    </ligand>
</feature>
<feature type="domain" description="Protein kinase" evidence="13">
    <location>
        <begin position="18"/>
        <end position="268"/>
    </location>
</feature>
<dbReference type="EMBL" id="CDSF01000084">
    <property type="protein sequence ID" value="CEO98322.1"/>
    <property type="molecule type" value="Genomic_DNA"/>
</dbReference>
<dbReference type="PANTHER" id="PTHR48012">
    <property type="entry name" value="STERILE20-LIKE KINASE, ISOFORM B-RELATED"/>
    <property type="match status" value="1"/>
</dbReference>
<feature type="coiled-coil region" evidence="11">
    <location>
        <begin position="44"/>
        <end position="71"/>
    </location>
</feature>
<name>A0A0G4ISX0_PLABS</name>
<keyword evidence="16" id="KW-1185">Reference proteome</keyword>
<dbReference type="InterPro" id="IPR011009">
    <property type="entry name" value="Kinase-like_dom_sf"/>
</dbReference>
<evidence type="ECO:0000256" key="6">
    <source>
        <dbReference type="ARBA" id="ARBA00022777"/>
    </source>
</evidence>
<dbReference type="GO" id="GO:0005737">
    <property type="term" value="C:cytoplasm"/>
    <property type="evidence" value="ECO:0007669"/>
    <property type="project" value="TreeGrafter"/>
</dbReference>
<evidence type="ECO:0000313" key="15">
    <source>
        <dbReference type="EMBL" id="SPQ94407.1"/>
    </source>
</evidence>
<evidence type="ECO:0000256" key="12">
    <source>
        <dbReference type="SAM" id="MobiDB-lite"/>
    </source>
</evidence>
<dbReference type="OMA" id="DKHEDTY"/>
<evidence type="ECO:0000256" key="7">
    <source>
        <dbReference type="ARBA" id="ARBA00022840"/>
    </source>
</evidence>
<feature type="region of interest" description="Disordered" evidence="12">
    <location>
        <begin position="319"/>
        <end position="338"/>
    </location>
</feature>
<accession>A0A0G4ISX0</accession>
<dbReference type="InterPro" id="IPR050629">
    <property type="entry name" value="STE20/SPS1-PAK"/>
</dbReference>
<keyword evidence="6" id="KW-0418">Kinase</keyword>
<comment type="similarity">
    <text evidence="1">Belongs to the protein kinase superfamily. STE Ser/Thr protein kinase family. STE20 subfamily.</text>
</comment>
<feature type="compositionally biased region" description="Low complexity" evidence="12">
    <location>
        <begin position="604"/>
        <end position="615"/>
    </location>
</feature>
<dbReference type="FunFam" id="1.10.510.10:FF:000207">
    <property type="entry name" value="serine/threonine-protein kinase dst1 isoform X1"/>
    <property type="match status" value="1"/>
</dbReference>
<comment type="catalytic activity">
    <reaction evidence="8">
        <text>L-threonyl-[protein] + ATP = O-phospho-L-threonyl-[protein] + ADP + H(+)</text>
        <dbReference type="Rhea" id="RHEA:46608"/>
        <dbReference type="Rhea" id="RHEA-COMP:11060"/>
        <dbReference type="Rhea" id="RHEA-COMP:11605"/>
        <dbReference type="ChEBI" id="CHEBI:15378"/>
        <dbReference type="ChEBI" id="CHEBI:30013"/>
        <dbReference type="ChEBI" id="CHEBI:30616"/>
        <dbReference type="ChEBI" id="CHEBI:61977"/>
        <dbReference type="ChEBI" id="CHEBI:456216"/>
        <dbReference type="EC" id="2.7.11.1"/>
    </reaction>
</comment>
<evidence type="ECO:0000256" key="1">
    <source>
        <dbReference type="ARBA" id="ARBA00008874"/>
    </source>
</evidence>
<dbReference type="STRING" id="37360.A0A0G4ISX0"/>
<dbReference type="InterPro" id="IPR017441">
    <property type="entry name" value="Protein_kinase_ATP_BS"/>
</dbReference>
<organism evidence="14 16">
    <name type="scientific">Plasmodiophora brassicae</name>
    <name type="common">Clubroot disease agent</name>
    <dbReference type="NCBI Taxonomy" id="37360"/>
    <lineage>
        <taxon>Eukaryota</taxon>
        <taxon>Sar</taxon>
        <taxon>Rhizaria</taxon>
        <taxon>Endomyxa</taxon>
        <taxon>Phytomyxea</taxon>
        <taxon>Plasmodiophorida</taxon>
        <taxon>Plasmodiophoridae</taxon>
        <taxon>Plasmodiophora</taxon>
    </lineage>
</organism>
<dbReference type="PROSITE" id="PS50011">
    <property type="entry name" value="PROTEIN_KINASE_DOM"/>
    <property type="match status" value="1"/>
</dbReference>
<feature type="region of interest" description="Disordered" evidence="12">
    <location>
        <begin position="393"/>
        <end position="469"/>
    </location>
</feature>
<keyword evidence="11" id="KW-0175">Coiled coil</keyword>
<evidence type="ECO:0000256" key="5">
    <source>
        <dbReference type="ARBA" id="ARBA00022741"/>
    </source>
</evidence>
<dbReference type="Gene3D" id="1.10.510.10">
    <property type="entry name" value="Transferase(Phosphotransferase) domain 1"/>
    <property type="match status" value="1"/>
</dbReference>
<geneLocation type="mitochondrion" evidence="15"/>
<evidence type="ECO:0000313" key="16">
    <source>
        <dbReference type="Proteomes" id="UP000039324"/>
    </source>
</evidence>
<dbReference type="InterPro" id="IPR000719">
    <property type="entry name" value="Prot_kinase_dom"/>
</dbReference>
<evidence type="ECO:0000256" key="8">
    <source>
        <dbReference type="ARBA" id="ARBA00047899"/>
    </source>
</evidence>
<keyword evidence="7 10" id="KW-0067">ATP-binding</keyword>
<dbReference type="CDD" id="cd06609">
    <property type="entry name" value="STKc_MST3_like"/>
    <property type="match status" value="1"/>
</dbReference>
<feature type="region of interest" description="Disordered" evidence="12">
    <location>
        <begin position="578"/>
        <end position="672"/>
    </location>
</feature>
<dbReference type="EMBL" id="OVEO01000002">
    <property type="protein sequence ID" value="SPQ94407.1"/>
    <property type="molecule type" value="Genomic_DNA"/>
</dbReference>
<evidence type="ECO:0000256" key="2">
    <source>
        <dbReference type="ARBA" id="ARBA00012513"/>
    </source>
</evidence>
<protein>
    <recommendedName>
        <fullName evidence="2">non-specific serine/threonine protein kinase</fullName>
        <ecNumber evidence="2">2.7.11.1</ecNumber>
    </recommendedName>
</protein>
<evidence type="ECO:0000313" key="17">
    <source>
        <dbReference type="Proteomes" id="UP000290189"/>
    </source>
</evidence>
<dbReference type="AlphaFoldDB" id="A0A0G4ISX0"/>
<keyword evidence="15" id="KW-0496">Mitochondrion</keyword>
<evidence type="ECO:0000313" key="14">
    <source>
        <dbReference type="EMBL" id="CEO98322.1"/>
    </source>
</evidence>
<dbReference type="PANTHER" id="PTHR48012:SF10">
    <property type="entry name" value="FI20177P1"/>
    <property type="match status" value="1"/>
</dbReference>
<dbReference type="SMART" id="SM00220">
    <property type="entry name" value="S_TKc"/>
    <property type="match status" value="1"/>
</dbReference>
<comment type="catalytic activity">
    <reaction evidence="9">
        <text>L-seryl-[protein] + ATP = O-phospho-L-seryl-[protein] + ADP + H(+)</text>
        <dbReference type="Rhea" id="RHEA:17989"/>
        <dbReference type="Rhea" id="RHEA-COMP:9863"/>
        <dbReference type="Rhea" id="RHEA-COMP:11604"/>
        <dbReference type="ChEBI" id="CHEBI:15378"/>
        <dbReference type="ChEBI" id="CHEBI:29999"/>
        <dbReference type="ChEBI" id="CHEBI:30616"/>
        <dbReference type="ChEBI" id="CHEBI:83421"/>
        <dbReference type="ChEBI" id="CHEBI:456216"/>
        <dbReference type="EC" id="2.7.11.1"/>
    </reaction>
</comment>
<dbReference type="Proteomes" id="UP000039324">
    <property type="component" value="Unassembled WGS sequence"/>
</dbReference>
<dbReference type="GO" id="GO:0005524">
    <property type="term" value="F:ATP binding"/>
    <property type="evidence" value="ECO:0007669"/>
    <property type="project" value="UniProtKB-UniRule"/>
</dbReference>
<dbReference type="PROSITE" id="PS00107">
    <property type="entry name" value="PROTEIN_KINASE_ATP"/>
    <property type="match status" value="1"/>
</dbReference>
<keyword evidence="5 10" id="KW-0547">Nucleotide-binding</keyword>
<feature type="compositionally biased region" description="Low complexity" evidence="12">
    <location>
        <begin position="459"/>
        <end position="469"/>
    </location>
</feature>
<dbReference type="Gene3D" id="3.30.200.20">
    <property type="entry name" value="Phosphorylase Kinase, domain 1"/>
    <property type="match status" value="1"/>
</dbReference>
<keyword evidence="3" id="KW-0723">Serine/threonine-protein kinase</keyword>
<sequence>MAMAAPDAPSSMPPAERYQKLAKIGKGSFGDVFKGLDRVTQGIVAIKVIDLEAAEDEIEDIQQEITVLSQCHSPYITQYYGSHLSNSELWIVMEYLGGGSILDLMEEAPLEEVYIAIILREILRGLEYLHDNGKIHRDIKAANVLLSSKGEVKLADFGVVGQLSNTMRKRNTFVGTPFWMAPEVIQQSDYDEKADIWSLGITAIEMATGEPPFANIHPMRVLFIIPKQKPARLEGNFSKHFKDFVEKCLQKEPAKRPSAKELLRHKFVRNAKKISCLVDLLERVSQDRTVGVDRDDQQYGTLREQNAPDDTWLFNTIKAAPSEDNADVDDDKDDDGTEDVFASAHEGELGDGLGTVRMRPSAISASTAPSHVESTESMATGSTVYHANAASGDESFEPFASDDDPYGTIRRVPGPKGQFDPNDPFAYAGDSDGEDGPSMYGTVRATPADKQGTVRGAPSDASAAKKGLLSSSKQAAAAANARYRDDAPPDDAEPDIDVSFVVSGAAADEKVTEAVDDDDESFLDAVIGPAISSIASGSSGRLARALDDLRAAFDELEDAKPGACKEFLDRAARLTMTTTRTTTSQKASQQHLPPPSKSLPRGGTSPPSASATLSPQKASPAPAVARLAHAISDGGQGSAQQADVDEHTTTQSVRSPEPGMFNALLNRWKNVS</sequence>
<reference evidence="14 16" key="1">
    <citation type="submission" date="2015-02" db="EMBL/GenBank/DDBJ databases">
        <authorList>
            <person name="Chooi Y.-H."/>
        </authorList>
    </citation>
    <scope>NUCLEOTIDE SEQUENCE [LARGE SCALE GENOMIC DNA]</scope>
    <source>
        <strain evidence="14">E3</strain>
    </source>
</reference>
<evidence type="ECO:0000256" key="10">
    <source>
        <dbReference type="PROSITE-ProRule" id="PRU10141"/>
    </source>
</evidence>
<dbReference type="EC" id="2.7.11.1" evidence="2"/>
<proteinExistence type="inferred from homology"/>
<dbReference type="GO" id="GO:0004674">
    <property type="term" value="F:protein serine/threonine kinase activity"/>
    <property type="evidence" value="ECO:0007669"/>
    <property type="project" value="UniProtKB-KW"/>
</dbReference>
<dbReference type="SUPFAM" id="SSF56112">
    <property type="entry name" value="Protein kinase-like (PK-like)"/>
    <property type="match status" value="1"/>
</dbReference>
<dbReference type="Proteomes" id="UP000290189">
    <property type="component" value="Unassembled WGS sequence"/>
</dbReference>
<evidence type="ECO:0000256" key="11">
    <source>
        <dbReference type="SAM" id="Coils"/>
    </source>
</evidence>
<reference evidence="15 17" key="2">
    <citation type="submission" date="2018-03" db="EMBL/GenBank/DDBJ databases">
        <authorList>
            <person name="Fogelqvist J."/>
        </authorList>
    </citation>
    <scope>NUCLEOTIDE SEQUENCE [LARGE SCALE GENOMIC DNA]</scope>
</reference>
<feature type="compositionally biased region" description="Acidic residues" evidence="12">
    <location>
        <begin position="324"/>
        <end position="338"/>
    </location>
</feature>